<gene>
    <name evidence="1" type="ORF">CJP73_07555</name>
</gene>
<dbReference type="OrthoDB" id="10007141at2"/>
<evidence type="ECO:0000313" key="2">
    <source>
        <dbReference type="Proteomes" id="UP000266206"/>
    </source>
</evidence>
<organism evidence="1 2">
    <name type="scientific">Neopusillimonas maritima</name>
    <dbReference type="NCBI Taxonomy" id="2026239"/>
    <lineage>
        <taxon>Bacteria</taxon>
        <taxon>Pseudomonadati</taxon>
        <taxon>Pseudomonadota</taxon>
        <taxon>Betaproteobacteria</taxon>
        <taxon>Burkholderiales</taxon>
        <taxon>Alcaligenaceae</taxon>
        <taxon>Neopusillimonas</taxon>
    </lineage>
</organism>
<protein>
    <submittedName>
        <fullName evidence="1">Uncharacterized protein</fullName>
    </submittedName>
</protein>
<dbReference type="RefSeq" id="WP_119515994.1">
    <property type="nucleotide sequence ID" value="NZ_NQYH01000005.1"/>
</dbReference>
<reference evidence="1 2" key="1">
    <citation type="submission" date="2017-08" db="EMBL/GenBank/DDBJ databases">
        <title>Pusillimonas indicus sp. nov., a member of the family Alcaligenaceae isolated from surface seawater.</title>
        <authorList>
            <person name="Li J."/>
        </authorList>
    </citation>
    <scope>NUCLEOTIDE SEQUENCE [LARGE SCALE GENOMIC DNA]</scope>
    <source>
        <strain evidence="1 2">L52-1-41</strain>
    </source>
</reference>
<evidence type="ECO:0000313" key="1">
    <source>
        <dbReference type="EMBL" id="RIY40993.1"/>
    </source>
</evidence>
<dbReference type="EMBL" id="NQYH01000005">
    <property type="protein sequence ID" value="RIY40993.1"/>
    <property type="molecule type" value="Genomic_DNA"/>
</dbReference>
<comment type="caution">
    <text evidence="1">The sequence shown here is derived from an EMBL/GenBank/DDBJ whole genome shotgun (WGS) entry which is preliminary data.</text>
</comment>
<dbReference type="AlphaFoldDB" id="A0A3A1YRX5"/>
<accession>A0A3A1YRX5</accession>
<dbReference type="Proteomes" id="UP000266206">
    <property type="component" value="Unassembled WGS sequence"/>
</dbReference>
<proteinExistence type="predicted"/>
<sequence>MSQVQLSAAQRDALSRLEQAIIDYQLEQQGFTSRDVRIAAAQALVALEQQGKVALTQDRAYFDPQVDLKHLARSALSDKDDRLSQPSPAAQALALAYSRYLHQERLAQQQHSEQILAQELVATIHSLYGPQEIEDPEQIVTQMLDQTNADFKNACEVARLRALAPLVSAFIADNQALNKPVNSKPDQDRG</sequence>
<name>A0A3A1YRX5_9BURK</name>